<dbReference type="Proteomes" id="UP000054560">
    <property type="component" value="Unassembled WGS sequence"/>
</dbReference>
<dbReference type="RefSeq" id="XP_014157981.1">
    <property type="nucleotide sequence ID" value="XM_014302506.1"/>
</dbReference>
<dbReference type="PANTHER" id="PTHR35609:SF1">
    <property type="entry name" value="MACRO DOMAIN-CONTAINING PROTEIN"/>
    <property type="match status" value="1"/>
</dbReference>
<name>A0A0L0G5A1_9EUKA</name>
<dbReference type="PANTHER" id="PTHR35609">
    <property type="entry name" value="MACRO DOMAIN-CONTAINING PROTEIN"/>
    <property type="match status" value="1"/>
</dbReference>
<dbReference type="GeneID" id="25904211"/>
<dbReference type="EMBL" id="KQ241790">
    <property type="protein sequence ID" value="KNC84079.1"/>
    <property type="molecule type" value="Genomic_DNA"/>
</dbReference>
<dbReference type="SUPFAM" id="SSF52949">
    <property type="entry name" value="Macro domain-like"/>
    <property type="match status" value="1"/>
</dbReference>
<evidence type="ECO:0000313" key="2">
    <source>
        <dbReference type="EMBL" id="KNC84079.1"/>
    </source>
</evidence>
<evidence type="ECO:0000313" key="3">
    <source>
        <dbReference type="Proteomes" id="UP000054560"/>
    </source>
</evidence>
<proteinExistence type="predicted"/>
<gene>
    <name evidence="2" type="ORF">SARC_03707</name>
</gene>
<feature type="signal peptide" evidence="1">
    <location>
        <begin position="1"/>
        <end position="15"/>
    </location>
</feature>
<organism evidence="2 3">
    <name type="scientific">Sphaeroforma arctica JP610</name>
    <dbReference type="NCBI Taxonomy" id="667725"/>
    <lineage>
        <taxon>Eukaryota</taxon>
        <taxon>Ichthyosporea</taxon>
        <taxon>Ichthyophonida</taxon>
        <taxon>Sphaeroforma</taxon>
    </lineage>
</organism>
<keyword evidence="1" id="KW-0732">Signal</keyword>
<accession>A0A0L0G5A1</accession>
<dbReference type="InterPro" id="IPR043472">
    <property type="entry name" value="Macro_dom-like"/>
</dbReference>
<dbReference type="AlphaFoldDB" id="A0A0L0G5A1"/>
<reference evidence="2 3" key="1">
    <citation type="submission" date="2011-02" db="EMBL/GenBank/DDBJ databases">
        <title>The Genome Sequence of Sphaeroforma arctica JP610.</title>
        <authorList>
            <consortium name="The Broad Institute Genome Sequencing Platform"/>
            <person name="Russ C."/>
            <person name="Cuomo C."/>
            <person name="Young S.K."/>
            <person name="Zeng Q."/>
            <person name="Gargeya S."/>
            <person name="Alvarado L."/>
            <person name="Berlin A."/>
            <person name="Chapman S.B."/>
            <person name="Chen Z."/>
            <person name="Freedman E."/>
            <person name="Gellesch M."/>
            <person name="Goldberg J."/>
            <person name="Griggs A."/>
            <person name="Gujja S."/>
            <person name="Heilman E."/>
            <person name="Heiman D."/>
            <person name="Howarth C."/>
            <person name="Mehta T."/>
            <person name="Neiman D."/>
            <person name="Pearson M."/>
            <person name="Roberts A."/>
            <person name="Saif S."/>
            <person name="Shea T."/>
            <person name="Shenoy N."/>
            <person name="Sisk P."/>
            <person name="Stolte C."/>
            <person name="Sykes S."/>
            <person name="White J."/>
            <person name="Yandava C."/>
            <person name="Burger G."/>
            <person name="Gray M.W."/>
            <person name="Holland P.W.H."/>
            <person name="King N."/>
            <person name="Lang F.B.F."/>
            <person name="Roger A.J."/>
            <person name="Ruiz-Trillo I."/>
            <person name="Haas B."/>
            <person name="Nusbaum C."/>
            <person name="Birren B."/>
        </authorList>
    </citation>
    <scope>NUCLEOTIDE SEQUENCE [LARGE SCALE GENOMIC DNA]</scope>
    <source>
        <strain evidence="2 3">JP610</strain>
    </source>
</reference>
<protein>
    <recommendedName>
        <fullName evidence="4">Macro domain-containing protein</fullName>
    </recommendedName>
</protein>
<dbReference type="OrthoDB" id="5207264at2759"/>
<keyword evidence="3" id="KW-1185">Reference proteome</keyword>
<feature type="chain" id="PRO_5012813853" description="Macro domain-containing protein" evidence="1">
    <location>
        <begin position="16"/>
        <end position="83"/>
    </location>
</feature>
<evidence type="ECO:0000256" key="1">
    <source>
        <dbReference type="SAM" id="SignalP"/>
    </source>
</evidence>
<evidence type="ECO:0008006" key="4">
    <source>
        <dbReference type="Google" id="ProtNLM"/>
    </source>
</evidence>
<sequence length="83" mass="9256">MVFLGAAYRLTLLVAVENYEKTGCTRVYLTAIGGGVFGNKPEWICEAMRIALIEVSHVSLEVFFVSYGRSDPLYSVLMRDMSV</sequence>